<dbReference type="GeneID" id="136803790"/>
<name>A0A7M5XF01_9CNID</name>
<evidence type="ECO:0000313" key="4">
    <source>
        <dbReference type="Proteomes" id="UP000594262"/>
    </source>
</evidence>
<dbReference type="Proteomes" id="UP000594262">
    <property type="component" value="Unplaced"/>
</dbReference>
<sequence>MAQVLRKIASMKLTNKAVQSGRAKEHETWKNTLINKERDKLLQEFLLAREELKTQFDCEKRELVGNYERRLRYLRRLLEDCDENINMLKLNLDAEKEENFILKTKIMELERERIQKDVDENLPKFSSHKAGYLNQSYDKDSVTTSFPCSRNTSTRKSSYQSYVSTPQRSSIDGLKYSDRFASCGSLGTKDSCFTSVSTLSTVPSCDEVQDDVHANCRKEFNRLLKELRDKQDKYDSQLEIEKERMNEQIQNEKLQLERIVYRQLNVRLDREIKKQELLLTENTHLRRTISNAIMERMQCECRQKKNSKSGHHWKESNSDSGADVGDNQSDEGSDGSDSGKGSLTRENYFTDSCEDLIKMGLIDKVVESSDNVFLVSPSKDNANGFLGENRNFKEEHDFNEECLEEVALFKEDLRRKLFELEALLNNDKGEC</sequence>
<reference evidence="3" key="1">
    <citation type="submission" date="2021-01" db="UniProtKB">
        <authorList>
            <consortium name="EnsemblMetazoa"/>
        </authorList>
    </citation>
    <scope>IDENTIFICATION</scope>
</reference>
<evidence type="ECO:0000256" key="1">
    <source>
        <dbReference type="SAM" id="Coils"/>
    </source>
</evidence>
<organism evidence="3 4">
    <name type="scientific">Clytia hemisphaerica</name>
    <dbReference type="NCBI Taxonomy" id="252671"/>
    <lineage>
        <taxon>Eukaryota</taxon>
        <taxon>Metazoa</taxon>
        <taxon>Cnidaria</taxon>
        <taxon>Hydrozoa</taxon>
        <taxon>Hydroidolina</taxon>
        <taxon>Leptothecata</taxon>
        <taxon>Obeliida</taxon>
        <taxon>Clytiidae</taxon>
        <taxon>Clytia</taxon>
    </lineage>
</organism>
<protein>
    <submittedName>
        <fullName evidence="3">Uncharacterized protein</fullName>
    </submittedName>
</protein>
<dbReference type="RefSeq" id="XP_066916617.1">
    <property type="nucleotide sequence ID" value="XM_067060516.1"/>
</dbReference>
<feature type="coiled-coil region" evidence="1">
    <location>
        <begin position="213"/>
        <end position="262"/>
    </location>
</feature>
<keyword evidence="4" id="KW-1185">Reference proteome</keyword>
<dbReference type="EnsemblMetazoa" id="CLYHEMT022238.1">
    <property type="protein sequence ID" value="CLYHEMP022238.1"/>
    <property type="gene ID" value="CLYHEMG022238"/>
</dbReference>
<dbReference type="AlphaFoldDB" id="A0A7M5XF01"/>
<accession>A0A7M5XF01</accession>
<proteinExistence type="predicted"/>
<evidence type="ECO:0000256" key="2">
    <source>
        <dbReference type="SAM" id="MobiDB-lite"/>
    </source>
</evidence>
<feature type="coiled-coil region" evidence="1">
    <location>
        <begin position="78"/>
        <end position="112"/>
    </location>
</feature>
<keyword evidence="1" id="KW-0175">Coiled coil</keyword>
<dbReference type="OrthoDB" id="10549765at2759"/>
<feature type="region of interest" description="Disordered" evidence="2">
    <location>
        <begin position="301"/>
        <end position="346"/>
    </location>
</feature>
<evidence type="ECO:0000313" key="3">
    <source>
        <dbReference type="EnsemblMetazoa" id="CLYHEMP022238.1"/>
    </source>
</evidence>